<dbReference type="Gramene" id="RZC83582">
    <property type="protein sequence ID" value="RZC83582"/>
    <property type="gene ID" value="C5167_046367"/>
</dbReference>
<protein>
    <submittedName>
        <fullName evidence="1">Uncharacterized protein</fullName>
    </submittedName>
</protein>
<dbReference type="EMBL" id="CM010725">
    <property type="protein sequence ID" value="RZC83582.1"/>
    <property type="molecule type" value="Genomic_DNA"/>
</dbReference>
<proteinExistence type="predicted"/>
<evidence type="ECO:0000313" key="2">
    <source>
        <dbReference type="Proteomes" id="UP000316621"/>
    </source>
</evidence>
<dbReference type="Proteomes" id="UP000316621">
    <property type="component" value="Chromosome 11"/>
</dbReference>
<reference evidence="1 2" key="1">
    <citation type="journal article" date="2018" name="Science">
        <title>The opium poppy genome and morphinan production.</title>
        <authorList>
            <person name="Guo L."/>
            <person name="Winzer T."/>
            <person name="Yang X."/>
            <person name="Li Y."/>
            <person name="Ning Z."/>
            <person name="He Z."/>
            <person name="Teodor R."/>
            <person name="Lu Y."/>
            <person name="Bowser T.A."/>
            <person name="Graham I.A."/>
            <person name="Ye K."/>
        </authorList>
    </citation>
    <scope>NUCLEOTIDE SEQUENCE [LARGE SCALE GENOMIC DNA]</scope>
    <source>
        <strain evidence="2">cv. HN1</strain>
        <tissue evidence="1">Leaves</tissue>
    </source>
</reference>
<gene>
    <name evidence="1" type="ORF">C5167_046367</name>
</gene>
<accession>A0A4Y7LFV7</accession>
<keyword evidence="2" id="KW-1185">Reference proteome</keyword>
<evidence type="ECO:0000313" key="1">
    <source>
        <dbReference type="EMBL" id="RZC83582.1"/>
    </source>
</evidence>
<dbReference type="AlphaFoldDB" id="A0A4Y7LFV7"/>
<organism evidence="1 2">
    <name type="scientific">Papaver somniferum</name>
    <name type="common">Opium poppy</name>
    <dbReference type="NCBI Taxonomy" id="3469"/>
    <lineage>
        <taxon>Eukaryota</taxon>
        <taxon>Viridiplantae</taxon>
        <taxon>Streptophyta</taxon>
        <taxon>Embryophyta</taxon>
        <taxon>Tracheophyta</taxon>
        <taxon>Spermatophyta</taxon>
        <taxon>Magnoliopsida</taxon>
        <taxon>Ranunculales</taxon>
        <taxon>Papaveraceae</taxon>
        <taxon>Papaveroideae</taxon>
        <taxon>Papaver</taxon>
    </lineage>
</organism>
<sequence length="157" mass="17808">MEIDSSSAADFTHLKVKISSTTEKFAKLGEVLDDPGFFQQHILHVKGLGEDSLDNLQYDFEKIVQRFREVRGYLREAIDWELPVDSFTIEEGFLSSNTALLQFNMIHNLIDGGPDLQELISKLQRDYSGRLTTHSPAKVIELVENGTRLYFAEAGRS</sequence>
<name>A0A4Y7LFV7_PAPSO</name>